<feature type="compositionally biased region" description="Polar residues" evidence="1">
    <location>
        <begin position="62"/>
        <end position="81"/>
    </location>
</feature>
<dbReference type="InParanoid" id="A0A0R0HYE6"/>
<dbReference type="Gramene" id="KRH31572">
    <property type="protein sequence ID" value="KRH31572"/>
    <property type="gene ID" value="GLYMA_11G255100"/>
</dbReference>
<accession>A0A0R0HYE6</accession>
<dbReference type="Proteomes" id="UP000008827">
    <property type="component" value="Chromosome 11"/>
</dbReference>
<dbReference type="AlphaFoldDB" id="A0A0R0HYE6"/>
<evidence type="ECO:0000256" key="1">
    <source>
        <dbReference type="SAM" id="MobiDB-lite"/>
    </source>
</evidence>
<name>A0A0R0HYE6_SOYBN</name>
<gene>
    <name evidence="2" type="ORF">GLYMA_11G255100</name>
</gene>
<feature type="region of interest" description="Disordered" evidence="1">
    <location>
        <begin position="62"/>
        <end position="90"/>
    </location>
</feature>
<reference evidence="2 3" key="1">
    <citation type="journal article" date="2010" name="Nature">
        <title>Genome sequence of the palaeopolyploid soybean.</title>
        <authorList>
            <person name="Schmutz J."/>
            <person name="Cannon S.B."/>
            <person name="Schlueter J."/>
            <person name="Ma J."/>
            <person name="Mitros T."/>
            <person name="Nelson W."/>
            <person name="Hyten D.L."/>
            <person name="Song Q."/>
            <person name="Thelen J.J."/>
            <person name="Cheng J."/>
            <person name="Xu D."/>
            <person name="Hellsten U."/>
            <person name="May G.D."/>
            <person name="Yu Y."/>
            <person name="Sakurai T."/>
            <person name="Umezawa T."/>
            <person name="Bhattacharyya M.K."/>
            <person name="Sandhu D."/>
            <person name="Valliyodan B."/>
            <person name="Lindquist E."/>
            <person name="Peto M."/>
            <person name="Grant D."/>
            <person name="Shu S."/>
            <person name="Goodstein D."/>
            <person name="Barry K."/>
            <person name="Futrell-Griggs M."/>
            <person name="Abernathy B."/>
            <person name="Du J."/>
            <person name="Tian Z."/>
            <person name="Zhu L."/>
            <person name="Gill N."/>
            <person name="Joshi T."/>
            <person name="Libault M."/>
            <person name="Sethuraman A."/>
            <person name="Zhang X.-C."/>
            <person name="Shinozaki K."/>
            <person name="Nguyen H.T."/>
            <person name="Wing R.A."/>
            <person name="Cregan P."/>
            <person name="Specht J."/>
            <person name="Grimwood J."/>
            <person name="Rokhsar D."/>
            <person name="Stacey G."/>
            <person name="Shoemaker R.C."/>
            <person name="Jackson S.A."/>
        </authorList>
    </citation>
    <scope>NUCLEOTIDE SEQUENCE</scope>
    <source>
        <strain evidence="3">cv. Williams 82</strain>
        <tissue evidence="2">Callus</tissue>
    </source>
</reference>
<organism evidence="2">
    <name type="scientific">Glycine max</name>
    <name type="common">Soybean</name>
    <name type="synonym">Glycine hispida</name>
    <dbReference type="NCBI Taxonomy" id="3847"/>
    <lineage>
        <taxon>Eukaryota</taxon>
        <taxon>Viridiplantae</taxon>
        <taxon>Streptophyta</taxon>
        <taxon>Embryophyta</taxon>
        <taxon>Tracheophyta</taxon>
        <taxon>Spermatophyta</taxon>
        <taxon>Magnoliopsida</taxon>
        <taxon>eudicotyledons</taxon>
        <taxon>Gunneridae</taxon>
        <taxon>Pentapetalae</taxon>
        <taxon>rosids</taxon>
        <taxon>fabids</taxon>
        <taxon>Fabales</taxon>
        <taxon>Fabaceae</taxon>
        <taxon>Papilionoideae</taxon>
        <taxon>50 kb inversion clade</taxon>
        <taxon>NPAAA clade</taxon>
        <taxon>indigoferoid/millettioid clade</taxon>
        <taxon>Phaseoleae</taxon>
        <taxon>Glycine</taxon>
        <taxon>Glycine subgen. Soja</taxon>
    </lineage>
</organism>
<protein>
    <submittedName>
        <fullName evidence="2 3">Uncharacterized protein</fullName>
    </submittedName>
</protein>
<dbReference type="EnsemblPlants" id="KRH31572">
    <property type="protein sequence ID" value="KRH31572"/>
    <property type="gene ID" value="GLYMA_11G255100"/>
</dbReference>
<evidence type="ECO:0000313" key="3">
    <source>
        <dbReference type="EnsemblPlants" id="KRH31572"/>
    </source>
</evidence>
<reference evidence="2" key="3">
    <citation type="submission" date="2018-07" db="EMBL/GenBank/DDBJ databases">
        <title>WGS assembly of Glycine max.</title>
        <authorList>
            <person name="Schmutz J."/>
            <person name="Cannon S."/>
            <person name="Schlueter J."/>
            <person name="Ma J."/>
            <person name="Mitros T."/>
            <person name="Nelson W."/>
            <person name="Hyten D."/>
            <person name="Song Q."/>
            <person name="Thelen J."/>
            <person name="Cheng J."/>
            <person name="Xu D."/>
            <person name="Hellsten U."/>
            <person name="May G."/>
            <person name="Yu Y."/>
            <person name="Sakurai T."/>
            <person name="Umezawa T."/>
            <person name="Bhattacharyya M."/>
            <person name="Sandhu D."/>
            <person name="Valliyodan B."/>
            <person name="Lindquist E."/>
            <person name="Peto M."/>
            <person name="Grant D."/>
            <person name="Shu S."/>
            <person name="Goodstein D."/>
            <person name="Barry K."/>
            <person name="Futrell-Griggs M."/>
            <person name="Abernathy B."/>
            <person name="Du J."/>
            <person name="Tian Z."/>
            <person name="Zhu L."/>
            <person name="Gill N."/>
            <person name="Joshi T."/>
            <person name="Libault M."/>
            <person name="Sethuraman A."/>
            <person name="Zhang X."/>
            <person name="Shinozaki K."/>
            <person name="Nguyen H."/>
            <person name="Wing R."/>
            <person name="Cregan P."/>
            <person name="Specht J."/>
            <person name="Grimwood J."/>
            <person name="Rokhsar D."/>
            <person name="Stacey G."/>
            <person name="Shoemaker R."/>
            <person name="Jackson S."/>
        </authorList>
    </citation>
    <scope>NUCLEOTIDE SEQUENCE</scope>
    <source>
        <tissue evidence="2">Callus</tissue>
    </source>
</reference>
<sequence length="90" mass="10482">MKSHQPHVYVYSSFVNNETKKFSIEYTSTKQNYSYLAMRYKYYACCDFKKSIHRWNGQTENDILHTNSNSKQKSRGASQINGGMGDDIPL</sequence>
<proteinExistence type="predicted"/>
<evidence type="ECO:0000313" key="2">
    <source>
        <dbReference type="EMBL" id="KRH31572.1"/>
    </source>
</evidence>
<keyword evidence="4" id="KW-1185">Reference proteome</keyword>
<reference evidence="3" key="2">
    <citation type="submission" date="2018-02" db="UniProtKB">
        <authorList>
            <consortium name="EnsemblPlants"/>
        </authorList>
    </citation>
    <scope>IDENTIFICATION</scope>
    <source>
        <strain evidence="3">Williams 82</strain>
    </source>
</reference>
<dbReference type="EMBL" id="CM000844">
    <property type="protein sequence ID" value="KRH31572.1"/>
    <property type="molecule type" value="Genomic_DNA"/>
</dbReference>
<evidence type="ECO:0000313" key="4">
    <source>
        <dbReference type="Proteomes" id="UP000008827"/>
    </source>
</evidence>